<evidence type="ECO:0000313" key="1">
    <source>
        <dbReference type="EMBL" id="AAM24758.1"/>
    </source>
</evidence>
<dbReference type="AlphaFoldDB" id="Q8R9Q2"/>
<evidence type="ECO:0000313" key="2">
    <source>
        <dbReference type="Proteomes" id="UP000000555"/>
    </source>
</evidence>
<dbReference type="KEGG" id="tte:TTE1553"/>
<name>Q8R9Q2_CALS4</name>
<protein>
    <submittedName>
        <fullName evidence="1">Uncharacterized protein</fullName>
    </submittedName>
</protein>
<accession>Q8R9Q2</accession>
<sequence>MIQKLARTLIFIRFYPPFVFNTNFTLFFITVQQKFFAYLKNLWNYKIRVLKRNFTYKNRGFSEKM</sequence>
<dbReference type="EMBL" id="AE008691">
    <property type="protein sequence ID" value="AAM24758.1"/>
    <property type="molecule type" value="Genomic_DNA"/>
</dbReference>
<proteinExistence type="predicted"/>
<dbReference type="Proteomes" id="UP000000555">
    <property type="component" value="Chromosome"/>
</dbReference>
<dbReference type="HOGENOM" id="CLU_2841518_0_0_9"/>
<organism evidence="1 2">
    <name type="scientific">Caldanaerobacter subterraneus subsp. tengcongensis (strain DSM 15242 / JCM 11007 / NBRC 100824 / MB4)</name>
    <name type="common">Thermoanaerobacter tengcongensis</name>
    <dbReference type="NCBI Taxonomy" id="273068"/>
    <lineage>
        <taxon>Bacteria</taxon>
        <taxon>Bacillati</taxon>
        <taxon>Bacillota</taxon>
        <taxon>Clostridia</taxon>
        <taxon>Thermoanaerobacterales</taxon>
        <taxon>Thermoanaerobacteraceae</taxon>
        <taxon>Caldanaerobacter</taxon>
    </lineage>
</organism>
<dbReference type="STRING" id="273068.TTE1553"/>
<reference evidence="1 2" key="1">
    <citation type="journal article" date="2002" name="Genome Res.">
        <title>A complete sequence of the T. tengcongensis genome.</title>
        <authorList>
            <person name="Bao Q."/>
            <person name="Tian Y."/>
            <person name="Li W."/>
            <person name="Xu Z."/>
            <person name="Xuan Z."/>
            <person name="Hu S."/>
            <person name="Dong W."/>
            <person name="Yang J."/>
            <person name="Chen Y."/>
            <person name="Xue Y."/>
            <person name="Xu Y."/>
            <person name="Lai X."/>
            <person name="Huang L."/>
            <person name="Dong X."/>
            <person name="Ma Y."/>
            <person name="Ling L."/>
            <person name="Tan H."/>
            <person name="Chen R."/>
            <person name="Wang J."/>
            <person name="Yu J."/>
            <person name="Yang H."/>
        </authorList>
    </citation>
    <scope>NUCLEOTIDE SEQUENCE [LARGE SCALE GENOMIC DNA]</scope>
    <source>
        <strain evidence="2">DSM 15242 / JCM 11007 / NBRC 100824 / MB4</strain>
    </source>
</reference>
<keyword evidence="2" id="KW-1185">Reference proteome</keyword>
<gene>
    <name evidence="1" type="ordered locus">TTE1553</name>
</gene>